<feature type="chain" id="PRO_5035469483" evidence="1">
    <location>
        <begin position="20"/>
        <end position="179"/>
    </location>
</feature>
<accession>A0A8K0SKY7</accession>
<evidence type="ECO:0000313" key="3">
    <source>
        <dbReference type="Proteomes" id="UP000813444"/>
    </source>
</evidence>
<protein>
    <submittedName>
        <fullName evidence="2">Uncharacterized protein</fullName>
    </submittedName>
</protein>
<sequence>MHSSTFFAALLSMAGQALAEGIALGVLDHSNGLLPRQDAQCGSSVAADLLPPTPTGDLGEWASSSMTDAYRCSMTVAASLSEEVDEWFDVMSTYFENVEERAASQTDCGYDSFSLMVTDFCDEPMTVFYTDSASHTTTQTYEAFAVPTGVIPIGSAGHQNVPMGASAALVVAVGLMMFA</sequence>
<keyword evidence="1" id="KW-0732">Signal</keyword>
<dbReference type="Proteomes" id="UP000813444">
    <property type="component" value="Unassembled WGS sequence"/>
</dbReference>
<proteinExistence type="predicted"/>
<comment type="caution">
    <text evidence="2">The sequence shown here is derived from an EMBL/GenBank/DDBJ whole genome shotgun (WGS) entry which is preliminary data.</text>
</comment>
<evidence type="ECO:0000313" key="2">
    <source>
        <dbReference type="EMBL" id="KAH7311354.1"/>
    </source>
</evidence>
<dbReference type="AlphaFoldDB" id="A0A8K0SKY7"/>
<gene>
    <name evidence="2" type="ORF">B0I35DRAFT_481328</name>
</gene>
<feature type="signal peptide" evidence="1">
    <location>
        <begin position="1"/>
        <end position="19"/>
    </location>
</feature>
<name>A0A8K0SKY7_9HYPO</name>
<evidence type="ECO:0000256" key="1">
    <source>
        <dbReference type="SAM" id="SignalP"/>
    </source>
</evidence>
<keyword evidence="3" id="KW-1185">Reference proteome</keyword>
<reference evidence="2" key="1">
    <citation type="journal article" date="2021" name="Nat. Commun.">
        <title>Genetic determinants of endophytism in the Arabidopsis root mycobiome.</title>
        <authorList>
            <person name="Mesny F."/>
            <person name="Miyauchi S."/>
            <person name="Thiergart T."/>
            <person name="Pickel B."/>
            <person name="Atanasova L."/>
            <person name="Karlsson M."/>
            <person name="Huettel B."/>
            <person name="Barry K.W."/>
            <person name="Haridas S."/>
            <person name="Chen C."/>
            <person name="Bauer D."/>
            <person name="Andreopoulos W."/>
            <person name="Pangilinan J."/>
            <person name="LaButti K."/>
            <person name="Riley R."/>
            <person name="Lipzen A."/>
            <person name="Clum A."/>
            <person name="Drula E."/>
            <person name="Henrissat B."/>
            <person name="Kohler A."/>
            <person name="Grigoriev I.V."/>
            <person name="Martin F.M."/>
            <person name="Hacquard S."/>
        </authorList>
    </citation>
    <scope>NUCLEOTIDE SEQUENCE</scope>
    <source>
        <strain evidence="2">MPI-CAGE-CH-0235</strain>
    </source>
</reference>
<organism evidence="2 3">
    <name type="scientific">Stachybotrys elegans</name>
    <dbReference type="NCBI Taxonomy" id="80388"/>
    <lineage>
        <taxon>Eukaryota</taxon>
        <taxon>Fungi</taxon>
        <taxon>Dikarya</taxon>
        <taxon>Ascomycota</taxon>
        <taxon>Pezizomycotina</taxon>
        <taxon>Sordariomycetes</taxon>
        <taxon>Hypocreomycetidae</taxon>
        <taxon>Hypocreales</taxon>
        <taxon>Stachybotryaceae</taxon>
        <taxon>Stachybotrys</taxon>
    </lineage>
</organism>
<dbReference type="EMBL" id="JAGPNK010000011">
    <property type="protein sequence ID" value="KAH7311354.1"/>
    <property type="molecule type" value="Genomic_DNA"/>
</dbReference>